<protein>
    <submittedName>
        <fullName evidence="2">TlpA disulfide reductase family protein</fullName>
    </submittedName>
</protein>
<dbReference type="RefSeq" id="WP_311575579.1">
    <property type="nucleotide sequence ID" value="NZ_JAVRIF010000001.1"/>
</dbReference>
<sequence length="134" mass="14964">MLDTQQNLSALNFNVPTVTGEVVSLTANEKTVIYFFAPWCSICHASIENLQALYEKNETINVIAVALDFVDVEEIEAFVAQHQLTFPVAIGNENVKQAYKVPGYPSYYVIDEDNTVISKSIGYSTEIGLYLRSF</sequence>
<dbReference type="Gene3D" id="3.40.30.10">
    <property type="entry name" value="Glutaredoxin"/>
    <property type="match status" value="1"/>
</dbReference>
<reference evidence="2 3" key="1">
    <citation type="submission" date="2023-09" db="EMBL/GenBank/DDBJ databases">
        <authorList>
            <person name="Rey-Velasco X."/>
        </authorList>
    </citation>
    <scope>NUCLEOTIDE SEQUENCE [LARGE SCALE GENOMIC DNA]</scope>
    <source>
        <strain evidence="2 3">W431</strain>
    </source>
</reference>
<dbReference type="InterPro" id="IPR050553">
    <property type="entry name" value="Thioredoxin_ResA/DsbE_sf"/>
</dbReference>
<dbReference type="PANTHER" id="PTHR42852">
    <property type="entry name" value="THIOL:DISULFIDE INTERCHANGE PROTEIN DSBE"/>
    <property type="match status" value="1"/>
</dbReference>
<name>A0ABU2ZZB3_9GAMM</name>
<dbReference type="PROSITE" id="PS51352">
    <property type="entry name" value="THIOREDOXIN_2"/>
    <property type="match status" value="1"/>
</dbReference>
<dbReference type="CDD" id="cd02966">
    <property type="entry name" value="TlpA_like_family"/>
    <property type="match status" value="1"/>
</dbReference>
<organism evidence="2 3">
    <name type="scientific">Thalassotalea castellviae</name>
    <dbReference type="NCBI Taxonomy" id="3075612"/>
    <lineage>
        <taxon>Bacteria</taxon>
        <taxon>Pseudomonadati</taxon>
        <taxon>Pseudomonadota</taxon>
        <taxon>Gammaproteobacteria</taxon>
        <taxon>Alteromonadales</taxon>
        <taxon>Colwelliaceae</taxon>
        <taxon>Thalassotalea</taxon>
    </lineage>
</organism>
<dbReference type="InterPro" id="IPR036249">
    <property type="entry name" value="Thioredoxin-like_sf"/>
</dbReference>
<dbReference type="Proteomes" id="UP001266357">
    <property type="component" value="Unassembled WGS sequence"/>
</dbReference>
<dbReference type="SUPFAM" id="SSF52833">
    <property type="entry name" value="Thioredoxin-like"/>
    <property type="match status" value="1"/>
</dbReference>
<evidence type="ECO:0000313" key="2">
    <source>
        <dbReference type="EMBL" id="MDT0602056.1"/>
    </source>
</evidence>
<feature type="domain" description="Thioredoxin" evidence="1">
    <location>
        <begin position="4"/>
        <end position="134"/>
    </location>
</feature>
<accession>A0ABU2ZZB3</accession>
<gene>
    <name evidence="2" type="ORF">RM573_00415</name>
</gene>
<proteinExistence type="predicted"/>
<evidence type="ECO:0000313" key="3">
    <source>
        <dbReference type="Proteomes" id="UP001266357"/>
    </source>
</evidence>
<dbReference type="InterPro" id="IPR013766">
    <property type="entry name" value="Thioredoxin_domain"/>
</dbReference>
<dbReference type="Pfam" id="PF00578">
    <property type="entry name" value="AhpC-TSA"/>
    <property type="match status" value="1"/>
</dbReference>
<dbReference type="PANTHER" id="PTHR42852:SF13">
    <property type="entry name" value="PROTEIN DIPZ"/>
    <property type="match status" value="1"/>
</dbReference>
<dbReference type="InterPro" id="IPR000866">
    <property type="entry name" value="AhpC/TSA"/>
</dbReference>
<dbReference type="EMBL" id="JAVRIF010000001">
    <property type="protein sequence ID" value="MDT0602056.1"/>
    <property type="molecule type" value="Genomic_DNA"/>
</dbReference>
<evidence type="ECO:0000259" key="1">
    <source>
        <dbReference type="PROSITE" id="PS51352"/>
    </source>
</evidence>
<keyword evidence="3" id="KW-1185">Reference proteome</keyword>
<comment type="caution">
    <text evidence="2">The sequence shown here is derived from an EMBL/GenBank/DDBJ whole genome shotgun (WGS) entry which is preliminary data.</text>
</comment>